<dbReference type="EMBL" id="FXAZ01000008">
    <property type="protein sequence ID" value="SMG57446.1"/>
    <property type="molecule type" value="Genomic_DNA"/>
</dbReference>
<accession>A0A1X7LU85</accession>
<dbReference type="GO" id="GO:0010855">
    <property type="term" value="F:adenylate cyclase inhibitor activity"/>
    <property type="evidence" value="ECO:0007669"/>
    <property type="project" value="TreeGrafter"/>
</dbReference>
<dbReference type="Proteomes" id="UP000193834">
    <property type="component" value="Unassembled WGS sequence"/>
</dbReference>
<keyword evidence="3" id="KW-0106">Calcium</keyword>
<dbReference type="SMART" id="SM00237">
    <property type="entry name" value="Calx_beta"/>
    <property type="match status" value="1"/>
</dbReference>
<name>A0A1X7LU85_9BACL</name>
<proteinExistence type="predicted"/>
<dbReference type="Pfam" id="PF03160">
    <property type="entry name" value="Calx-beta"/>
    <property type="match status" value="5"/>
</dbReference>
<dbReference type="GO" id="GO:0001965">
    <property type="term" value="F:G-protein alpha-subunit binding"/>
    <property type="evidence" value="ECO:0007669"/>
    <property type="project" value="TreeGrafter"/>
</dbReference>
<keyword evidence="1" id="KW-0732">Signal</keyword>
<evidence type="ECO:0000259" key="4">
    <source>
        <dbReference type="SMART" id="SM00237"/>
    </source>
</evidence>
<dbReference type="GO" id="GO:0005737">
    <property type="term" value="C:cytoplasm"/>
    <property type="evidence" value="ECO:0007669"/>
    <property type="project" value="TreeGrafter"/>
</dbReference>
<dbReference type="InterPro" id="IPR026919">
    <property type="entry name" value="ADGRV1"/>
</dbReference>
<dbReference type="GO" id="GO:0016020">
    <property type="term" value="C:membrane"/>
    <property type="evidence" value="ECO:0007669"/>
    <property type="project" value="InterPro"/>
</dbReference>
<protein>
    <submittedName>
        <fullName evidence="5">Calx-beta domain-containing protein</fullName>
    </submittedName>
</protein>
<keyword evidence="6" id="KW-1185">Reference proteome</keyword>
<gene>
    <name evidence="5" type="ORF">SAMN06295960_4396</name>
</gene>
<feature type="domain" description="Calx-beta" evidence="4">
    <location>
        <begin position="518"/>
        <end position="619"/>
    </location>
</feature>
<reference evidence="5 6" key="1">
    <citation type="submission" date="2017-04" db="EMBL/GenBank/DDBJ databases">
        <authorList>
            <person name="Afonso C.L."/>
            <person name="Miller P.J."/>
            <person name="Scott M.A."/>
            <person name="Spackman E."/>
            <person name="Goraichik I."/>
            <person name="Dimitrov K.M."/>
            <person name="Suarez D.L."/>
            <person name="Swayne D.E."/>
        </authorList>
    </citation>
    <scope>NUCLEOTIDE SEQUENCE [LARGE SCALE GENOMIC DNA]</scope>
    <source>
        <strain evidence="5 6">11</strain>
    </source>
</reference>
<dbReference type="InterPro" id="IPR003644">
    <property type="entry name" value="Calx_beta"/>
</dbReference>
<dbReference type="RefSeq" id="WP_085498074.1">
    <property type="nucleotide sequence ID" value="NZ_FXAZ01000008.1"/>
</dbReference>
<organism evidence="5 6">
    <name type="scientific">Paenibacillus aquistagni</name>
    <dbReference type="NCBI Taxonomy" id="1852522"/>
    <lineage>
        <taxon>Bacteria</taxon>
        <taxon>Bacillati</taxon>
        <taxon>Bacillota</taxon>
        <taxon>Bacilli</taxon>
        <taxon>Bacillales</taxon>
        <taxon>Paenibacillaceae</taxon>
        <taxon>Paenibacillus</taxon>
    </lineage>
</organism>
<dbReference type="InterPro" id="IPR038081">
    <property type="entry name" value="CalX-like_sf"/>
</dbReference>
<dbReference type="AlphaFoldDB" id="A0A1X7LU85"/>
<dbReference type="GO" id="GO:0071277">
    <property type="term" value="P:cellular response to calcium ion"/>
    <property type="evidence" value="ECO:0007669"/>
    <property type="project" value="TreeGrafter"/>
</dbReference>
<evidence type="ECO:0000313" key="5">
    <source>
        <dbReference type="EMBL" id="SMG57446.1"/>
    </source>
</evidence>
<evidence type="ECO:0000256" key="1">
    <source>
        <dbReference type="ARBA" id="ARBA00022729"/>
    </source>
</evidence>
<sequence length="645" mass="71237">MSLSIGNKLSLSLAVIILMLLVISSPKPAEASTCSFYVGFQYDIPNLEYPGGKFLAKENIGTKQVTLKAYTPKPNESGSVTLNVYSDMNTNNAPLYSSTVTFTGDAPTQVVHIPIQDDTILNEGIREQFIQLSNPSSNVCFYEEDGWREAFLYILDNEPPTLRVTPSETSYDLAEGGKKTFEIKRLGDLTLPVAYQITDTPITAQSSDYSISSNGGSFPTEIYQDYVRDWLNSQVQYVSVTALTDTETEATETFQMHIASANAQIDGPSTVDFRIIGVNTCSFYVGFQYDIPNMDYPGGKFLAKENIGTKQVTLRAYTPQPNESGSVVLKVYSDMNMNNAPLYSTTVTFTGNAPTQVVHIPIQDDTILNEDIRELFIQLSNPSPNVCFYEEDGWREAFLYILDDEPPTLKVTPSEASHDLAEGESKTFEIRRLGDLTLPVTYQITDTPITAQSSDYSISPTEGSFPTQIDGDYVRDWLNSQVEYVTVSALADTAVESTETFQMHIASPNAQINGPSTVDFRIIGNDGGSSATIQLEQSAYATWEYINVLPVKLTRTGNLTQEVSVWVSTVNGSAKRDKDFGFEPVRITFAPGQLSANLNLYIIDDVFWEGNETFTLQLSDAQGGAVLGTVQQAIVTIYDNEWRTQ</sequence>
<dbReference type="STRING" id="1852522.SAMN06295960_4396"/>
<dbReference type="GO" id="GO:0004930">
    <property type="term" value="F:G protein-coupled receptor activity"/>
    <property type="evidence" value="ECO:0007669"/>
    <property type="project" value="InterPro"/>
</dbReference>
<evidence type="ECO:0000256" key="3">
    <source>
        <dbReference type="ARBA" id="ARBA00022837"/>
    </source>
</evidence>
<dbReference type="SUPFAM" id="SSF141072">
    <property type="entry name" value="CalX-like"/>
    <property type="match status" value="5"/>
</dbReference>
<dbReference type="PANTHER" id="PTHR46682">
    <property type="entry name" value="ADHESION G-PROTEIN COUPLED RECEPTOR V1"/>
    <property type="match status" value="1"/>
</dbReference>
<keyword evidence="2" id="KW-0677">Repeat</keyword>
<evidence type="ECO:0000256" key="2">
    <source>
        <dbReference type="ARBA" id="ARBA00022737"/>
    </source>
</evidence>
<dbReference type="Gene3D" id="2.60.40.2030">
    <property type="match status" value="3"/>
</dbReference>
<evidence type="ECO:0000313" key="6">
    <source>
        <dbReference type="Proteomes" id="UP000193834"/>
    </source>
</evidence>
<dbReference type="PANTHER" id="PTHR46682:SF1">
    <property type="entry name" value="ADHESION G-PROTEIN COUPLED RECEPTOR V1"/>
    <property type="match status" value="1"/>
</dbReference>